<accession>A0A975U7S9</accession>
<dbReference type="RefSeq" id="WP_136485917.1">
    <property type="nucleotide sequence ID" value="NZ_CP076642.1"/>
</dbReference>
<evidence type="ECO:0000313" key="2">
    <source>
        <dbReference type="Proteomes" id="UP000694232"/>
    </source>
</evidence>
<dbReference type="KEGG" id="vos:KNV97_01070"/>
<dbReference type="EMBL" id="CP076642">
    <property type="protein sequence ID" value="QXO16146.1"/>
    <property type="molecule type" value="Genomic_DNA"/>
</dbReference>
<sequence length="60" mass="6749">MKILIQYTQTGMYKDDAWETPALHLKGQLHAVSPSYAAQLIKRNQASLFTDENKNVVISA</sequence>
<evidence type="ECO:0000313" key="1">
    <source>
        <dbReference type="EMBL" id="QXO16146.1"/>
    </source>
</evidence>
<dbReference type="AlphaFoldDB" id="A0A975U7S9"/>
<name>A0A975U7S9_9VIBR</name>
<organism evidence="1 2">
    <name type="scientific">Vibrio ostreae</name>
    <dbReference type="NCBI Taxonomy" id="2841925"/>
    <lineage>
        <taxon>Bacteria</taxon>
        <taxon>Pseudomonadati</taxon>
        <taxon>Pseudomonadota</taxon>
        <taxon>Gammaproteobacteria</taxon>
        <taxon>Vibrionales</taxon>
        <taxon>Vibrionaceae</taxon>
        <taxon>Vibrio</taxon>
    </lineage>
</organism>
<protein>
    <recommendedName>
        <fullName evidence="3">C factor cell-cell signaling protein</fullName>
    </recommendedName>
</protein>
<reference evidence="1" key="1">
    <citation type="submission" date="2021-06" db="EMBL/GenBank/DDBJ databases">
        <title>Vibrio nov. sp., novel gut bacterium isolated from Yellow Sea oyster.</title>
        <authorList>
            <person name="Muhammad N."/>
            <person name="Nguyen T.H."/>
            <person name="Lee Y.-J."/>
            <person name="Ko J."/>
            <person name="Kim S.-G."/>
        </authorList>
    </citation>
    <scope>NUCLEOTIDE SEQUENCE</scope>
    <source>
        <strain evidence="1">OG9-811</strain>
    </source>
</reference>
<evidence type="ECO:0008006" key="3">
    <source>
        <dbReference type="Google" id="ProtNLM"/>
    </source>
</evidence>
<dbReference type="Proteomes" id="UP000694232">
    <property type="component" value="Chromosome 2"/>
</dbReference>
<keyword evidence="2" id="KW-1185">Reference proteome</keyword>
<proteinExistence type="predicted"/>
<gene>
    <name evidence="1" type="ORF">KNV97_01070</name>
</gene>